<organism evidence="2 3">
    <name type="scientific">Paratrimastix pyriformis</name>
    <dbReference type="NCBI Taxonomy" id="342808"/>
    <lineage>
        <taxon>Eukaryota</taxon>
        <taxon>Metamonada</taxon>
        <taxon>Preaxostyla</taxon>
        <taxon>Paratrimastigidae</taxon>
        <taxon>Paratrimastix</taxon>
    </lineage>
</organism>
<protein>
    <submittedName>
        <fullName evidence="2">Uncharacterized protein</fullName>
    </submittedName>
</protein>
<keyword evidence="3" id="KW-1185">Reference proteome</keyword>
<proteinExistence type="predicted"/>
<gene>
    <name evidence="2" type="ORF">PAPYR_8277</name>
</gene>
<accession>A0ABQ8UDD6</accession>
<name>A0ABQ8UDD6_9EUKA</name>
<sequence length="337" mass="37410">MYDPLFYDQSYFVSWHLTASSTSLDGSWTIELWHQSHGRVAQLGITSQYTQFLTLTTPAYYGDGFYIYVSGRDRTTQAPLTGRSSAFSIFPDMRCATMPDGGWVGDTKVAKPYAMKLYGLSDGLPLNITLANPDKSFVALLYSGLTASGETEYPNLPLPSGLSTGLYRITGSVQYRDIDDQLRTISRYTDYSMKSLASLKILSPGNGTTFEAAHVYALSFSYNETDQAAMTNYRMTLINADQSISWTLFSSLSLVSTDHWTVPIMLPIGQSDTFTAVLSPLALTVRKNRGMGEPHPNFDRLIFPRGENFRIFPRNVTSPLSVHPTHPTAGDEQHNPP</sequence>
<dbReference type="Proteomes" id="UP001141327">
    <property type="component" value="Unassembled WGS sequence"/>
</dbReference>
<reference evidence="2" key="1">
    <citation type="journal article" date="2022" name="bioRxiv">
        <title>Genomics of Preaxostyla Flagellates Illuminates Evolutionary Transitions and the Path Towards Mitochondrial Loss.</title>
        <authorList>
            <person name="Novak L.V.F."/>
            <person name="Treitli S.C."/>
            <person name="Pyrih J."/>
            <person name="Halakuc P."/>
            <person name="Pipaliya S.V."/>
            <person name="Vacek V."/>
            <person name="Brzon O."/>
            <person name="Soukal P."/>
            <person name="Eme L."/>
            <person name="Dacks J.B."/>
            <person name="Karnkowska A."/>
            <person name="Elias M."/>
            <person name="Hampl V."/>
        </authorList>
    </citation>
    <scope>NUCLEOTIDE SEQUENCE</scope>
    <source>
        <strain evidence="2">RCP-MX</strain>
    </source>
</reference>
<evidence type="ECO:0000313" key="3">
    <source>
        <dbReference type="Proteomes" id="UP001141327"/>
    </source>
</evidence>
<evidence type="ECO:0000256" key="1">
    <source>
        <dbReference type="SAM" id="MobiDB-lite"/>
    </source>
</evidence>
<dbReference type="EMBL" id="JAPMOS010000069">
    <property type="protein sequence ID" value="KAJ4456456.1"/>
    <property type="molecule type" value="Genomic_DNA"/>
</dbReference>
<feature type="region of interest" description="Disordered" evidence="1">
    <location>
        <begin position="318"/>
        <end position="337"/>
    </location>
</feature>
<evidence type="ECO:0000313" key="2">
    <source>
        <dbReference type="EMBL" id="KAJ4456456.1"/>
    </source>
</evidence>
<comment type="caution">
    <text evidence="2">The sequence shown here is derived from an EMBL/GenBank/DDBJ whole genome shotgun (WGS) entry which is preliminary data.</text>
</comment>